<comment type="similarity">
    <text evidence="1">Belongs to the serpin family.</text>
</comment>
<dbReference type="CDD" id="cd19590">
    <property type="entry name" value="serpin_thermopin-like"/>
    <property type="match status" value="1"/>
</dbReference>
<evidence type="ECO:0000256" key="1">
    <source>
        <dbReference type="RuleBase" id="RU000411"/>
    </source>
</evidence>
<keyword evidence="2" id="KW-0732">Signal</keyword>
<protein>
    <submittedName>
        <fullName evidence="4">Serpin family protein</fullName>
    </submittedName>
</protein>
<evidence type="ECO:0000256" key="2">
    <source>
        <dbReference type="SAM" id="SignalP"/>
    </source>
</evidence>
<gene>
    <name evidence="4" type="ORF">LZC95_34375</name>
</gene>
<dbReference type="PANTHER" id="PTHR11461:SF211">
    <property type="entry name" value="GH10112P-RELATED"/>
    <property type="match status" value="1"/>
</dbReference>
<dbReference type="InterPro" id="IPR042185">
    <property type="entry name" value="Serpin_sf_2"/>
</dbReference>
<dbReference type="InterPro" id="IPR023796">
    <property type="entry name" value="Serpin_dom"/>
</dbReference>
<dbReference type="PANTHER" id="PTHR11461">
    <property type="entry name" value="SERINE PROTEASE INHIBITOR, SERPIN"/>
    <property type="match status" value="1"/>
</dbReference>
<dbReference type="PROSITE" id="PS51257">
    <property type="entry name" value="PROKAR_LIPOPROTEIN"/>
    <property type="match status" value="1"/>
</dbReference>
<reference evidence="4 5" key="1">
    <citation type="submission" date="2021-12" db="EMBL/GenBank/DDBJ databases">
        <title>Discovery of the Pendulisporaceae a myxobacterial family with distinct sporulation behavior and unique specialized metabolism.</title>
        <authorList>
            <person name="Garcia R."/>
            <person name="Popoff A."/>
            <person name="Bader C.D."/>
            <person name="Loehr J."/>
            <person name="Walesch S."/>
            <person name="Walt C."/>
            <person name="Boldt J."/>
            <person name="Bunk B."/>
            <person name="Haeckl F.J.F.P.J."/>
            <person name="Gunesch A.P."/>
            <person name="Birkelbach J."/>
            <person name="Nuebel U."/>
            <person name="Pietschmann T."/>
            <person name="Bach T."/>
            <person name="Mueller R."/>
        </authorList>
    </citation>
    <scope>NUCLEOTIDE SEQUENCE [LARGE SCALE GENOMIC DNA]</scope>
    <source>
        <strain evidence="4 5">MSr12523</strain>
    </source>
</reference>
<organism evidence="4 5">
    <name type="scientific">Pendulispora brunnea</name>
    <dbReference type="NCBI Taxonomy" id="2905690"/>
    <lineage>
        <taxon>Bacteria</taxon>
        <taxon>Pseudomonadati</taxon>
        <taxon>Myxococcota</taxon>
        <taxon>Myxococcia</taxon>
        <taxon>Myxococcales</taxon>
        <taxon>Sorangiineae</taxon>
        <taxon>Pendulisporaceae</taxon>
        <taxon>Pendulispora</taxon>
    </lineage>
</organism>
<evidence type="ECO:0000259" key="3">
    <source>
        <dbReference type="SMART" id="SM00093"/>
    </source>
</evidence>
<feature type="domain" description="Serpin" evidence="3">
    <location>
        <begin position="65"/>
        <end position="434"/>
    </location>
</feature>
<sequence length="436" mass="46764">MRSLLSLSSSMLLALVASSLGCSGSDDSSATEPNMVKSDLARDTAPAATAADVAALTSANADFAFDFYRTAAPTLGGKNLFFSPHSISVALAMTYAGARGTTAQEMAKALHFAQTPETLHSAVNAVDLALSSRGKGEKGADGQPFRLRVINSNWANTGTPFEKSFLDTLARNYGAGMYVTDFAREPEPSRILINQWTSRQTENRINDLIPQGGIGADTRMVLVNAVYFNAEWREKFDAKVTAKQDFKGLDGTNQSADMMTQLTEISYAETDGYQAVDLPYAGGETSMVVVLPKEGRWATFESEFDGSVYRKITSGLAPANVRVSLPKFKIAGASMSLRESLSSLGMASAFSGNADFSGILNRNVDSLMLQDVLHQAFVNVDESGTEAAAATAVVLGRGSLPHDVKAFNANRPFFFFIRDIPTGALIFFGRVTDPQR</sequence>
<evidence type="ECO:0000313" key="5">
    <source>
        <dbReference type="Proteomes" id="UP001379533"/>
    </source>
</evidence>
<dbReference type="RefSeq" id="WP_394842152.1">
    <property type="nucleotide sequence ID" value="NZ_CP089982.1"/>
</dbReference>
<dbReference type="Pfam" id="PF00079">
    <property type="entry name" value="Serpin"/>
    <property type="match status" value="1"/>
</dbReference>
<dbReference type="PROSITE" id="PS00284">
    <property type="entry name" value="SERPIN"/>
    <property type="match status" value="1"/>
</dbReference>
<feature type="signal peptide" evidence="2">
    <location>
        <begin position="1"/>
        <end position="24"/>
    </location>
</feature>
<dbReference type="SUPFAM" id="SSF56574">
    <property type="entry name" value="Serpins"/>
    <property type="match status" value="1"/>
</dbReference>
<dbReference type="Gene3D" id="3.30.497.10">
    <property type="entry name" value="Antithrombin, subunit I, domain 2"/>
    <property type="match status" value="1"/>
</dbReference>
<dbReference type="EMBL" id="CP089982">
    <property type="protein sequence ID" value="WXA91532.1"/>
    <property type="molecule type" value="Genomic_DNA"/>
</dbReference>
<dbReference type="InterPro" id="IPR023795">
    <property type="entry name" value="Serpin_CS"/>
</dbReference>
<proteinExistence type="inferred from homology"/>
<dbReference type="Gene3D" id="2.30.39.10">
    <property type="entry name" value="Alpha-1-antitrypsin, domain 1"/>
    <property type="match status" value="1"/>
</dbReference>
<accession>A0ABZ2JYF4</accession>
<name>A0ABZ2JYF4_9BACT</name>
<keyword evidence="5" id="KW-1185">Reference proteome</keyword>
<feature type="chain" id="PRO_5047511218" evidence="2">
    <location>
        <begin position="25"/>
        <end position="436"/>
    </location>
</feature>
<dbReference type="Proteomes" id="UP001379533">
    <property type="component" value="Chromosome"/>
</dbReference>
<dbReference type="InterPro" id="IPR000215">
    <property type="entry name" value="Serpin_fam"/>
</dbReference>
<dbReference type="SMART" id="SM00093">
    <property type="entry name" value="SERPIN"/>
    <property type="match status" value="1"/>
</dbReference>
<dbReference type="InterPro" id="IPR042178">
    <property type="entry name" value="Serpin_sf_1"/>
</dbReference>
<evidence type="ECO:0000313" key="4">
    <source>
        <dbReference type="EMBL" id="WXA91532.1"/>
    </source>
</evidence>
<dbReference type="InterPro" id="IPR036186">
    <property type="entry name" value="Serpin_sf"/>
</dbReference>